<name>M8C0A4_AEGTA</name>
<dbReference type="Gene3D" id="3.30.420.10">
    <property type="entry name" value="Ribonuclease H-like superfamily/Ribonuclease H"/>
    <property type="match status" value="1"/>
</dbReference>
<accession>M8C0A4</accession>
<dbReference type="PANTHER" id="PTHR12124">
    <property type="entry name" value="POLYMYOSITIS/SCLERODERMA AUTOANTIGEN-RELATED"/>
    <property type="match status" value="1"/>
</dbReference>
<feature type="region of interest" description="Disordered" evidence="1">
    <location>
        <begin position="34"/>
        <end position="63"/>
    </location>
</feature>
<dbReference type="ExpressionAtlas" id="M8C0A4">
    <property type="expression patterns" value="baseline"/>
</dbReference>
<dbReference type="InterPro" id="IPR002562">
    <property type="entry name" value="3'-5'_exonuclease_dom"/>
</dbReference>
<evidence type="ECO:0000256" key="1">
    <source>
        <dbReference type="SAM" id="MobiDB-lite"/>
    </source>
</evidence>
<dbReference type="GO" id="GO:0071044">
    <property type="term" value="P:histone mRNA catabolic process"/>
    <property type="evidence" value="ECO:0007669"/>
    <property type="project" value="TreeGrafter"/>
</dbReference>
<dbReference type="Pfam" id="PF01612">
    <property type="entry name" value="DNA_pol_A_exo1"/>
    <property type="match status" value="2"/>
</dbReference>
<dbReference type="SMART" id="SM00474">
    <property type="entry name" value="35EXOc"/>
    <property type="match status" value="1"/>
</dbReference>
<dbReference type="PROSITE" id="PS50967">
    <property type="entry name" value="HRDC"/>
    <property type="match status" value="1"/>
</dbReference>
<dbReference type="InterPro" id="IPR036397">
    <property type="entry name" value="RNaseH_sf"/>
</dbReference>
<reference evidence="2" key="1">
    <citation type="submission" date="2015-06" db="UniProtKB">
        <authorList>
            <consortium name="EnsemblPlants"/>
        </authorList>
    </citation>
    <scope>IDENTIFICATION</scope>
</reference>
<dbReference type="GO" id="GO:0071036">
    <property type="term" value="P:nuclear polyadenylation-dependent snoRNA catabolic process"/>
    <property type="evidence" value="ECO:0007669"/>
    <property type="project" value="TreeGrafter"/>
</dbReference>
<evidence type="ECO:0000313" key="2">
    <source>
        <dbReference type="EnsemblPlants" id="EMT12514"/>
    </source>
</evidence>
<dbReference type="GO" id="GO:0000166">
    <property type="term" value="F:nucleotide binding"/>
    <property type="evidence" value="ECO:0007669"/>
    <property type="project" value="InterPro"/>
</dbReference>
<dbReference type="InterPro" id="IPR002121">
    <property type="entry name" value="HRDC_dom"/>
</dbReference>
<feature type="region of interest" description="Disordered" evidence="1">
    <location>
        <begin position="828"/>
        <end position="926"/>
    </location>
</feature>
<dbReference type="GO" id="GO:0071035">
    <property type="term" value="P:nuclear polyadenylation-dependent rRNA catabolic process"/>
    <property type="evidence" value="ECO:0007669"/>
    <property type="project" value="TreeGrafter"/>
</dbReference>
<dbReference type="Gene3D" id="1.10.150.80">
    <property type="entry name" value="HRDC domain"/>
    <property type="match status" value="1"/>
</dbReference>
<dbReference type="GO" id="GO:0000467">
    <property type="term" value="P:exonucleolytic trimming to generate mature 3'-end of 5.8S rRNA from tricistronic rRNA transcript (SSU-rRNA, 5.8S rRNA, LSU-rRNA)"/>
    <property type="evidence" value="ECO:0007669"/>
    <property type="project" value="InterPro"/>
</dbReference>
<sequence length="1019" mass="114240">MHTVNLKSRAALAAAAACFAFVAAAALLHRRRGRGISPTSPRRVEERRSRRARRACEEEEKPQGRFKRVLADNSYSPFKHLRRQGADQAVDGHPDEAKPQPQESSQKMHPFEDEITSLLDSPTRYSTFCNFTPSSQCPGMSNSYNWVNTKAQLEHLAGLLGEEKAFGVDTEQHSFRSFLGYTALVQISTQKEDYLIDTIALHDVMGILQPVFASPSICISSSWIPFLPYIMGRFVVAVSFLVRGIFHGADNDVLWLQRDFHIYVVNMFDTAKREYYFGLFTGEGEPWRSGKAVAGFESWKQPLAEMQGKAAYKSPKAFIPFPGPCASGSYVHQAALFITLVYYKCPTGRFQREDWRLRPLTAEMIEYARCDAHYLLNISNCLASELHAKSCGASSAASILSRNVQTHGLDSKKSSEVKDLVRKICAWRDLMARMHDESLRYILSDQAIAALAVRVPKGRTEMCAVIAETEPSASTMHPSLSSPSPVVVAHIEELCYLIEDTTVSMDNLFTTLLGKYKEPSGLCRLSVYNYNLVSQLSLKQTNIFAFASSGEKLSTTPPNKKASRESFIKKFSCKSPVYHNCRIYASDGRLLCYCDRKKLEWYIQRDLAKLVEDNPPGIMLLFEPKGRPEDEDNEFYIQSKKNICVGCGEKSHYIRYRIIPSCYRMHFPEHLKSHRSHDIVLLCVDCHEIAHSAAEKYKRRLAEELGIPLFVQKIVNSGDRSLITNASVSEDKLNEKGVSPLLLRTAAMALLRHGSTMPSKRCEELIQIVKSYYGGRDVTSEDLEMALLVGMSPNERRRLEKKKGYPHSFRAQTENIIRKSSNKAILEDMGDDSKNRHTLSEQVSEDGNGSSGQQDADGTGCNSQAEDLTVSQRSASLSVSMDDSTCDPNTEKLGSDGMQRSSSGTQANGHLDEDPVSSDNSSQAISKNADKKISLLGHGHHGKQVVELLLANGGEEAVHQFCQRWRHVFVEAVHPRYLPSGWNIKHRYLFTEHLLCSGRRDFGDFSVYKPSNQEPQPAD</sequence>
<dbReference type="EnsemblPlants" id="EMT12514">
    <property type="protein sequence ID" value="EMT12514"/>
    <property type="gene ID" value="F775_08628"/>
</dbReference>
<dbReference type="AlphaFoldDB" id="M8C0A4"/>
<proteinExistence type="predicted"/>
<dbReference type="GO" id="GO:0000175">
    <property type="term" value="F:3'-5'-RNA exonuclease activity"/>
    <property type="evidence" value="ECO:0007669"/>
    <property type="project" value="InterPro"/>
</dbReference>
<dbReference type="SUPFAM" id="SSF53098">
    <property type="entry name" value="Ribonuclease H-like"/>
    <property type="match status" value="1"/>
</dbReference>
<dbReference type="Pfam" id="PF00570">
    <property type="entry name" value="HRDC"/>
    <property type="match status" value="1"/>
</dbReference>
<feature type="region of interest" description="Disordered" evidence="1">
    <location>
        <begin position="83"/>
        <end position="109"/>
    </location>
</feature>
<organism evidence="2">
    <name type="scientific">Aegilops tauschii</name>
    <name type="common">Tausch's goatgrass</name>
    <name type="synonym">Aegilops squarrosa</name>
    <dbReference type="NCBI Taxonomy" id="37682"/>
    <lineage>
        <taxon>Eukaryota</taxon>
        <taxon>Viridiplantae</taxon>
        <taxon>Streptophyta</taxon>
        <taxon>Embryophyta</taxon>
        <taxon>Tracheophyta</taxon>
        <taxon>Spermatophyta</taxon>
        <taxon>Magnoliopsida</taxon>
        <taxon>Liliopsida</taxon>
        <taxon>Poales</taxon>
        <taxon>Poaceae</taxon>
        <taxon>BOP clade</taxon>
        <taxon>Pooideae</taxon>
        <taxon>Triticodae</taxon>
        <taxon>Triticeae</taxon>
        <taxon>Triticinae</taxon>
        <taxon>Aegilops</taxon>
    </lineage>
</organism>
<dbReference type="SUPFAM" id="SSF47819">
    <property type="entry name" value="HRDC-like"/>
    <property type="match status" value="1"/>
</dbReference>
<feature type="compositionally biased region" description="Polar residues" evidence="1">
    <location>
        <begin position="898"/>
        <end position="908"/>
    </location>
</feature>
<dbReference type="GO" id="GO:0005730">
    <property type="term" value="C:nucleolus"/>
    <property type="evidence" value="ECO:0007669"/>
    <property type="project" value="TreeGrafter"/>
</dbReference>
<dbReference type="InterPro" id="IPR012337">
    <property type="entry name" value="RNaseH-like_sf"/>
</dbReference>
<dbReference type="GO" id="GO:0003727">
    <property type="term" value="F:single-stranded RNA binding"/>
    <property type="evidence" value="ECO:0007669"/>
    <property type="project" value="TreeGrafter"/>
</dbReference>
<feature type="compositionally biased region" description="Polar residues" evidence="1">
    <location>
        <begin position="840"/>
        <end position="888"/>
    </location>
</feature>
<dbReference type="GO" id="GO:0000176">
    <property type="term" value="C:nuclear exosome (RNase complex)"/>
    <property type="evidence" value="ECO:0007669"/>
    <property type="project" value="TreeGrafter"/>
</dbReference>
<dbReference type="InterPro" id="IPR044876">
    <property type="entry name" value="HRDC_dom_sf"/>
</dbReference>
<dbReference type="InterPro" id="IPR010997">
    <property type="entry name" value="HRDC-like_sf"/>
</dbReference>
<dbReference type="GO" id="GO:0071037">
    <property type="term" value="P:nuclear polyadenylation-dependent snRNA catabolic process"/>
    <property type="evidence" value="ECO:0007669"/>
    <property type="project" value="TreeGrafter"/>
</dbReference>
<dbReference type="GO" id="GO:0071040">
    <property type="term" value="P:nuclear polyadenylation-dependent antisense transcript catabolic process"/>
    <property type="evidence" value="ECO:0007669"/>
    <property type="project" value="TreeGrafter"/>
</dbReference>
<dbReference type="GO" id="GO:0071051">
    <property type="term" value="P:poly(A)-dependent snoRNA 3'-end processing"/>
    <property type="evidence" value="ECO:0007669"/>
    <property type="project" value="TreeGrafter"/>
</dbReference>
<dbReference type="GO" id="GO:0071038">
    <property type="term" value="P:TRAMP-dependent tRNA surveillance pathway"/>
    <property type="evidence" value="ECO:0007669"/>
    <property type="project" value="TreeGrafter"/>
</dbReference>
<dbReference type="PANTHER" id="PTHR12124:SF68">
    <property type="entry name" value="PROTEIN RRP6-LIKE 3"/>
    <property type="match status" value="1"/>
</dbReference>
<feature type="compositionally biased region" description="Polar residues" evidence="1">
    <location>
        <begin position="917"/>
        <end position="926"/>
    </location>
</feature>
<dbReference type="InterPro" id="IPR045092">
    <property type="entry name" value="Rrp6-like"/>
</dbReference>
<dbReference type="GO" id="GO:0071039">
    <property type="term" value="P:nuclear polyadenylation-dependent CUT catabolic process"/>
    <property type="evidence" value="ECO:0007669"/>
    <property type="project" value="TreeGrafter"/>
</dbReference>
<protein>
    <submittedName>
        <fullName evidence="2">Exonuclease 3'-5' domain-containing protein 2</fullName>
    </submittedName>
</protein>